<dbReference type="InterPro" id="IPR052574">
    <property type="entry name" value="CDIRP"/>
</dbReference>
<dbReference type="InterPro" id="IPR001611">
    <property type="entry name" value="Leu-rich_rpt"/>
</dbReference>
<name>A0A0C3RPW6_PHLG1</name>
<dbReference type="SMART" id="SM00369">
    <property type="entry name" value="LRR_TYP"/>
    <property type="match status" value="4"/>
</dbReference>
<feature type="compositionally biased region" description="Basic and acidic residues" evidence="3">
    <location>
        <begin position="458"/>
        <end position="469"/>
    </location>
</feature>
<dbReference type="Pfam" id="PF13855">
    <property type="entry name" value="LRR_8"/>
    <property type="match status" value="2"/>
</dbReference>
<dbReference type="STRING" id="745531.A0A0C3RPW6"/>
<dbReference type="Proteomes" id="UP000053257">
    <property type="component" value="Unassembled WGS sequence"/>
</dbReference>
<sequence>MFARPTWMTEELDEEWVDEQDEQDDHDPPTTGSQRDVHTVSDISFTQPIGSLIIIDDGGDRSHRTLSSDGAGTVVFHESQSEIDAPFLPQTPARGKKILAKDLFSPLPLEKMFEPPSPPSLPPQPTSGPSRTSAPAIPSRLSQVYIPGENDTTTDIEISYGDLTMEKDTMEGKEDRGDIDEQAKYQFTFAAPVSGAPTHPTGSRANAQSTPLPSQTPLREPVAFLHPPLTDPRLRLFQFQYDTFTREHLSAMVDSIAVNTPSGGSRAGGSKDTTPTGSSSQVSDHSMSRLRSAKRLKLSPASDFSEEGDGAAVIIRPHGRRDYVGESQSLMEKIRQARDFSTISSQGIPHTPASGQEDDSLDSVGRKDQEISFLAVPNSRIPSEAYSAWTTNPGQRPGYSSLAIREQATSLMNQIRSDVKSHKRLYSVDSNGSMVQNDARSLQSHPQFDDAAQGDPLFEGHSEIIHGGDIEPEPVGRPRSASSPPVASGNRASATSELHADSGLPSNTASGGTVTSGSAASFVKHQGPKHITHISPDDLPPLPDRVGPMMFDRNIMKWVKASSMELNGEAASGTMRTDGSGESDDPFRDIESIRDDDTAPAHAALHAEGHVEDMSLDDSRADAGAADSGPEDEEEAELTSFSFDASARAAELQDGQGSEEDEDTITSGQFTSIGLLDGSFAAAGDAPHTSATQEPALQDTPPHLLAPHASTPQPSAPGPAPTPIIRSVLKSTSVTPVSVMKDTNRGRTQTPANKLTHRRSVSFSDGKRDGPIVGLGRNAPTPDGSVDTDPGSLSDSCAPGTSDALMPSVRSKRIADMLEGLEDTSYDGDASPSKASSGRGTADELQPLGAKRAGSSTRGREMSRRTFSQSLSARSPATKPSGRNATFLTECSFGVAHDRLVQVITDVQPFEPYWEALSAIDLANKNLDSVARLKEFLPRLDSLCLNSNQIGWLSGIPSTVRTLSIASNCLTAVTSFSHLLNLESLDISRNNIDSLRQLECLRHLRELRADGNMVNSLDGLQKMDGLVKLSLQGNALQGTVDLAPHNWARLEMLNLSHNRLSTVVGLSSLPALIALNLDNNQLAELGTDGVMPRLRILRVSGNRLQELNAAPFPSLRTLYADSNSLGPVFKAHRLTRLENLSLRNQSGRTGL</sequence>
<feature type="region of interest" description="Disordered" evidence="3">
    <location>
        <begin position="437"/>
        <end position="519"/>
    </location>
</feature>
<feature type="compositionally biased region" description="Acidic residues" evidence="3">
    <location>
        <begin position="10"/>
        <end position="25"/>
    </location>
</feature>
<dbReference type="Gene3D" id="3.80.10.10">
    <property type="entry name" value="Ribonuclease Inhibitor"/>
    <property type="match status" value="1"/>
</dbReference>
<evidence type="ECO:0000256" key="3">
    <source>
        <dbReference type="SAM" id="MobiDB-lite"/>
    </source>
</evidence>
<feature type="compositionally biased region" description="Polar residues" evidence="3">
    <location>
        <begin position="865"/>
        <end position="875"/>
    </location>
</feature>
<dbReference type="InterPro" id="IPR032675">
    <property type="entry name" value="LRR_dom_sf"/>
</dbReference>
<feature type="region of interest" description="Disordered" evidence="3">
    <location>
        <begin position="260"/>
        <end position="310"/>
    </location>
</feature>
<evidence type="ECO:0000256" key="2">
    <source>
        <dbReference type="ARBA" id="ARBA00022737"/>
    </source>
</evidence>
<dbReference type="AlphaFoldDB" id="A0A0C3RPW6"/>
<dbReference type="HOGENOM" id="CLU_002805_0_0_1"/>
<keyword evidence="2" id="KW-0677">Repeat</keyword>
<feature type="region of interest" description="Disordered" evidence="3">
    <location>
        <begin position="609"/>
        <end position="809"/>
    </location>
</feature>
<dbReference type="GO" id="GO:0035591">
    <property type="term" value="F:signaling adaptor activity"/>
    <property type="evidence" value="ECO:0007669"/>
    <property type="project" value="TreeGrafter"/>
</dbReference>
<feature type="compositionally biased region" description="Polar residues" evidence="3">
    <location>
        <begin position="271"/>
        <end position="285"/>
    </location>
</feature>
<dbReference type="InterPro" id="IPR003591">
    <property type="entry name" value="Leu-rich_rpt_typical-subtyp"/>
</dbReference>
<feature type="region of interest" description="Disordered" evidence="3">
    <location>
        <begin position="1"/>
        <end position="43"/>
    </location>
</feature>
<dbReference type="GO" id="GO:0061499">
    <property type="term" value="C:outer plaque of mitotic spindle pole body"/>
    <property type="evidence" value="ECO:0007669"/>
    <property type="project" value="TreeGrafter"/>
</dbReference>
<dbReference type="SUPFAM" id="SSF52058">
    <property type="entry name" value="L domain-like"/>
    <property type="match status" value="1"/>
</dbReference>
<accession>A0A0C3RPW6</accession>
<dbReference type="GO" id="GO:1902412">
    <property type="term" value="P:regulation of mitotic cytokinesis"/>
    <property type="evidence" value="ECO:0007669"/>
    <property type="project" value="TreeGrafter"/>
</dbReference>
<feature type="region of interest" description="Disordered" evidence="3">
    <location>
        <begin position="822"/>
        <end position="883"/>
    </location>
</feature>
<dbReference type="PROSITE" id="PS51450">
    <property type="entry name" value="LRR"/>
    <property type="match status" value="2"/>
</dbReference>
<evidence type="ECO:0000313" key="5">
    <source>
        <dbReference type="Proteomes" id="UP000053257"/>
    </source>
</evidence>
<proteinExistence type="predicted"/>
<feature type="compositionally biased region" description="Polar residues" evidence="3">
    <location>
        <begin position="200"/>
        <end position="217"/>
    </location>
</feature>
<feature type="region of interest" description="Disordered" evidence="3">
    <location>
        <begin position="196"/>
        <end position="218"/>
    </location>
</feature>
<protein>
    <recommendedName>
        <fullName evidence="6">Septation initiation network scaffold protein cdc11</fullName>
    </recommendedName>
</protein>
<feature type="compositionally biased region" description="Low complexity" evidence="3">
    <location>
        <begin position="477"/>
        <end position="489"/>
    </location>
</feature>
<organism evidence="4 5">
    <name type="scientific">Phlebiopsis gigantea (strain 11061_1 CR5-6)</name>
    <name type="common">White-rot fungus</name>
    <name type="synonym">Peniophora gigantea</name>
    <dbReference type="NCBI Taxonomy" id="745531"/>
    <lineage>
        <taxon>Eukaryota</taxon>
        <taxon>Fungi</taxon>
        <taxon>Dikarya</taxon>
        <taxon>Basidiomycota</taxon>
        <taxon>Agaricomycotina</taxon>
        <taxon>Agaricomycetes</taxon>
        <taxon>Polyporales</taxon>
        <taxon>Phanerochaetaceae</taxon>
        <taxon>Phlebiopsis</taxon>
    </lineage>
</organism>
<evidence type="ECO:0000313" key="4">
    <source>
        <dbReference type="EMBL" id="KIP01656.1"/>
    </source>
</evidence>
<reference evidence="4 5" key="1">
    <citation type="journal article" date="2014" name="PLoS Genet.">
        <title>Analysis of the Phlebiopsis gigantea genome, transcriptome and secretome provides insight into its pioneer colonization strategies of wood.</title>
        <authorList>
            <person name="Hori C."/>
            <person name="Ishida T."/>
            <person name="Igarashi K."/>
            <person name="Samejima M."/>
            <person name="Suzuki H."/>
            <person name="Master E."/>
            <person name="Ferreira P."/>
            <person name="Ruiz-Duenas F.J."/>
            <person name="Held B."/>
            <person name="Canessa P."/>
            <person name="Larrondo L.F."/>
            <person name="Schmoll M."/>
            <person name="Druzhinina I.S."/>
            <person name="Kubicek C.P."/>
            <person name="Gaskell J.A."/>
            <person name="Kersten P."/>
            <person name="St John F."/>
            <person name="Glasner J."/>
            <person name="Sabat G."/>
            <person name="Splinter BonDurant S."/>
            <person name="Syed K."/>
            <person name="Yadav J."/>
            <person name="Mgbeahuruike A.C."/>
            <person name="Kovalchuk A."/>
            <person name="Asiegbu F.O."/>
            <person name="Lackner G."/>
            <person name="Hoffmeister D."/>
            <person name="Rencoret J."/>
            <person name="Gutierrez A."/>
            <person name="Sun H."/>
            <person name="Lindquist E."/>
            <person name="Barry K."/>
            <person name="Riley R."/>
            <person name="Grigoriev I.V."/>
            <person name="Henrissat B."/>
            <person name="Kues U."/>
            <person name="Berka R.M."/>
            <person name="Martinez A.T."/>
            <person name="Covert S.F."/>
            <person name="Blanchette R.A."/>
            <person name="Cullen D."/>
        </authorList>
    </citation>
    <scope>NUCLEOTIDE SEQUENCE [LARGE SCALE GENOMIC DNA]</scope>
    <source>
        <strain evidence="4 5">11061_1 CR5-6</strain>
    </source>
</reference>
<dbReference type="EMBL" id="KN840753">
    <property type="protein sequence ID" value="KIP01656.1"/>
    <property type="molecule type" value="Genomic_DNA"/>
</dbReference>
<feature type="region of interest" description="Disordered" evidence="3">
    <location>
        <begin position="569"/>
        <end position="592"/>
    </location>
</feature>
<feature type="compositionally biased region" description="Low complexity" evidence="3">
    <location>
        <begin position="506"/>
        <end position="519"/>
    </location>
</feature>
<feature type="compositionally biased region" description="Basic and acidic residues" evidence="3">
    <location>
        <begin position="609"/>
        <end position="621"/>
    </location>
</feature>
<feature type="region of interest" description="Disordered" evidence="3">
    <location>
        <begin position="109"/>
        <end position="136"/>
    </location>
</feature>
<dbReference type="PANTHER" id="PTHR47566:SF1">
    <property type="entry name" value="PROTEIN NUD1"/>
    <property type="match status" value="1"/>
</dbReference>
<feature type="compositionally biased region" description="Pro residues" evidence="3">
    <location>
        <begin position="115"/>
        <end position="126"/>
    </location>
</feature>
<keyword evidence="1" id="KW-0433">Leucine-rich repeat</keyword>
<evidence type="ECO:0000256" key="1">
    <source>
        <dbReference type="ARBA" id="ARBA00022614"/>
    </source>
</evidence>
<feature type="compositionally biased region" description="Polar residues" evidence="3">
    <location>
        <begin position="437"/>
        <end position="446"/>
    </location>
</feature>
<evidence type="ECO:0008006" key="6">
    <source>
        <dbReference type="Google" id="ProtNLM"/>
    </source>
</evidence>
<keyword evidence="5" id="KW-1185">Reference proteome</keyword>
<dbReference type="SMART" id="SM00365">
    <property type="entry name" value="LRR_SD22"/>
    <property type="match status" value="3"/>
</dbReference>
<dbReference type="GO" id="GO:0031028">
    <property type="term" value="P:septation initiation signaling"/>
    <property type="evidence" value="ECO:0007669"/>
    <property type="project" value="TreeGrafter"/>
</dbReference>
<gene>
    <name evidence="4" type="ORF">PHLGIDRAFT_112861</name>
</gene>
<dbReference type="PANTHER" id="PTHR47566">
    <property type="match status" value="1"/>
</dbReference>
<dbReference type="OrthoDB" id="7451790at2759"/>